<protein>
    <submittedName>
        <fullName evidence="1">Class I SAM-dependent methyltransferase</fullName>
    </submittedName>
</protein>
<accession>A0A437RCQ8</accession>
<keyword evidence="1" id="KW-0808">Transferase</keyword>
<name>A0A437RCQ8_9BURK</name>
<dbReference type="Proteomes" id="UP000285575">
    <property type="component" value="Unassembled WGS sequence"/>
</dbReference>
<keyword evidence="2" id="KW-1185">Reference proteome</keyword>
<dbReference type="Gene3D" id="3.40.50.150">
    <property type="entry name" value="Vaccinia Virus protein VP39"/>
    <property type="match status" value="1"/>
</dbReference>
<sequence length="327" mass="35502">MTLLASRNATSMPERSAVAVSLHVNTIALLDRACTLIQAGRAVEAFRLLTPPLSALWSEARATGRDEEMLAWCRAHPLHALVQQDPFTHRAASKPRGYAGDAVMMDFIYTGRPPAGTTAQGAEIFNATTCAGMGLSVRYRRQLLKSLIDDTVVSHAAPRLLSVASGHCRELEGSLAETPHFAGEFVALDQDPLSCAEVARVHAAHRVRVVNHGVRDLVSGPLAATLGHFDLIYSAGLYDYLPDVLARRLTQRLLSLLRPGGRLLLANFVPGGTGRGYMELFMDWTLVLRNEAAMRTLAEAAGAAHTVTFHDPHRNVVYAELQREPAA</sequence>
<reference evidence="1 2" key="1">
    <citation type="submission" date="2019-01" db="EMBL/GenBank/DDBJ databases">
        <authorList>
            <person name="Chen W.-M."/>
        </authorList>
    </citation>
    <scope>NUCLEOTIDE SEQUENCE [LARGE SCALE GENOMIC DNA]</scope>
    <source>
        <strain evidence="1 2">KYPY4</strain>
    </source>
</reference>
<keyword evidence="1" id="KW-0489">Methyltransferase</keyword>
<dbReference type="GO" id="GO:0032259">
    <property type="term" value="P:methylation"/>
    <property type="evidence" value="ECO:0007669"/>
    <property type="project" value="UniProtKB-KW"/>
</dbReference>
<comment type="caution">
    <text evidence="1">The sequence shown here is derived from an EMBL/GenBank/DDBJ whole genome shotgun (WGS) entry which is preliminary data.</text>
</comment>
<evidence type="ECO:0000313" key="1">
    <source>
        <dbReference type="EMBL" id="RVU44487.1"/>
    </source>
</evidence>
<dbReference type="GO" id="GO:0008168">
    <property type="term" value="F:methyltransferase activity"/>
    <property type="evidence" value="ECO:0007669"/>
    <property type="project" value="UniProtKB-KW"/>
</dbReference>
<dbReference type="InterPro" id="IPR029063">
    <property type="entry name" value="SAM-dependent_MTases_sf"/>
</dbReference>
<proteinExistence type="predicted"/>
<gene>
    <name evidence="1" type="ORF">EOE66_17650</name>
</gene>
<dbReference type="OrthoDB" id="9811915at2"/>
<dbReference type="EMBL" id="SACR01000005">
    <property type="protein sequence ID" value="RVU44487.1"/>
    <property type="molecule type" value="Genomic_DNA"/>
</dbReference>
<dbReference type="SUPFAM" id="SSF53335">
    <property type="entry name" value="S-adenosyl-L-methionine-dependent methyltransferases"/>
    <property type="match status" value="1"/>
</dbReference>
<organism evidence="1 2">
    <name type="scientific">Rubrivivax rivuli</name>
    <dbReference type="NCBI Taxonomy" id="1862385"/>
    <lineage>
        <taxon>Bacteria</taxon>
        <taxon>Pseudomonadati</taxon>
        <taxon>Pseudomonadota</taxon>
        <taxon>Betaproteobacteria</taxon>
        <taxon>Burkholderiales</taxon>
        <taxon>Sphaerotilaceae</taxon>
        <taxon>Rubrivivax</taxon>
    </lineage>
</organism>
<evidence type="ECO:0000313" key="2">
    <source>
        <dbReference type="Proteomes" id="UP000285575"/>
    </source>
</evidence>
<dbReference type="RefSeq" id="WP_128230032.1">
    <property type="nucleotide sequence ID" value="NZ_SACR01000005.1"/>
</dbReference>
<dbReference type="AlphaFoldDB" id="A0A437RCQ8"/>